<feature type="domain" description="YCII-related" evidence="2">
    <location>
        <begin position="1"/>
        <end position="115"/>
    </location>
</feature>
<dbReference type="InterPro" id="IPR011008">
    <property type="entry name" value="Dimeric_a/b-barrel"/>
</dbReference>
<evidence type="ECO:0000313" key="3">
    <source>
        <dbReference type="EMBL" id="KDN20394.1"/>
    </source>
</evidence>
<sequence>MRFLVIVKASSASEAPGFQPGAEELAEMTKFNERLAAEGRFERAEGLTSSADGSRVLFEGDAEPKVIDGPFAETKELIAGFWVLRGESLEEIVELMKQVPSLGPDGGVLEIRRISE</sequence>
<dbReference type="Proteomes" id="UP000027345">
    <property type="component" value="Unassembled WGS sequence"/>
</dbReference>
<dbReference type="SUPFAM" id="SSF54909">
    <property type="entry name" value="Dimeric alpha+beta barrel"/>
    <property type="match status" value="1"/>
</dbReference>
<evidence type="ECO:0000259" key="2">
    <source>
        <dbReference type="Pfam" id="PF03795"/>
    </source>
</evidence>
<accession>A0A066U8E8</accession>
<dbReference type="EMBL" id="JMQI01000043">
    <property type="protein sequence ID" value="KDN20394.1"/>
    <property type="molecule type" value="Genomic_DNA"/>
</dbReference>
<name>A0A066U8E8_9PSEU</name>
<dbReference type="eggNOG" id="COG3795">
    <property type="taxonomic scope" value="Bacteria"/>
</dbReference>
<gene>
    <name evidence="3" type="ORF">DV20_20815</name>
</gene>
<dbReference type="STRING" id="287986.DV20_20815"/>
<dbReference type="PANTHER" id="PTHR35174">
    <property type="entry name" value="BLL7171 PROTEIN-RELATED"/>
    <property type="match status" value="1"/>
</dbReference>
<dbReference type="Pfam" id="PF03795">
    <property type="entry name" value="YCII"/>
    <property type="match status" value="1"/>
</dbReference>
<dbReference type="InterPro" id="IPR005545">
    <property type="entry name" value="YCII"/>
</dbReference>
<protein>
    <recommendedName>
        <fullName evidence="2">YCII-related domain-containing protein</fullName>
    </recommendedName>
</protein>
<reference evidence="3 4" key="1">
    <citation type="submission" date="2014-05" db="EMBL/GenBank/DDBJ databases">
        <title>Draft genome sequence of Amycolatopsis rifamycinica DSM 46095.</title>
        <authorList>
            <person name="Lal R."/>
            <person name="Saxena A."/>
            <person name="Kumari R."/>
            <person name="Mukherjee U."/>
            <person name="Singh P."/>
            <person name="Sangwan N."/>
            <person name="Mahato N.K."/>
        </authorList>
    </citation>
    <scope>NUCLEOTIDE SEQUENCE [LARGE SCALE GENOMIC DNA]</scope>
    <source>
        <strain evidence="3 4">DSM 46095</strain>
    </source>
</reference>
<dbReference type="RefSeq" id="WP_043782584.1">
    <property type="nucleotide sequence ID" value="NZ_JMQI01000043.1"/>
</dbReference>
<evidence type="ECO:0000256" key="1">
    <source>
        <dbReference type="ARBA" id="ARBA00007689"/>
    </source>
</evidence>
<dbReference type="Gene3D" id="3.30.70.1060">
    <property type="entry name" value="Dimeric alpha+beta barrel"/>
    <property type="match status" value="1"/>
</dbReference>
<evidence type="ECO:0000313" key="4">
    <source>
        <dbReference type="Proteomes" id="UP000027345"/>
    </source>
</evidence>
<proteinExistence type="inferred from homology"/>
<organism evidence="3 4">
    <name type="scientific">Amycolatopsis rifamycinica</name>
    <dbReference type="NCBI Taxonomy" id="287986"/>
    <lineage>
        <taxon>Bacteria</taxon>
        <taxon>Bacillati</taxon>
        <taxon>Actinomycetota</taxon>
        <taxon>Actinomycetes</taxon>
        <taxon>Pseudonocardiales</taxon>
        <taxon>Pseudonocardiaceae</taxon>
        <taxon>Amycolatopsis</taxon>
    </lineage>
</organism>
<comment type="similarity">
    <text evidence="1">Belongs to the YciI family.</text>
</comment>
<dbReference type="OrthoDB" id="668782at2"/>
<comment type="caution">
    <text evidence="3">The sequence shown here is derived from an EMBL/GenBank/DDBJ whole genome shotgun (WGS) entry which is preliminary data.</text>
</comment>
<dbReference type="AlphaFoldDB" id="A0A066U8E8"/>
<keyword evidence="4" id="KW-1185">Reference proteome</keyword>